<dbReference type="Gene3D" id="3.30.450.40">
    <property type="match status" value="1"/>
</dbReference>
<dbReference type="InterPro" id="IPR029016">
    <property type="entry name" value="GAF-like_dom_sf"/>
</dbReference>
<evidence type="ECO:0000256" key="3">
    <source>
        <dbReference type="ARBA" id="ARBA00023163"/>
    </source>
</evidence>
<organism evidence="7 8">
    <name type="scientific">Lichenibacterium ramalinae</name>
    <dbReference type="NCBI Taxonomy" id="2316527"/>
    <lineage>
        <taxon>Bacteria</taxon>
        <taxon>Pseudomonadati</taxon>
        <taxon>Pseudomonadota</taxon>
        <taxon>Alphaproteobacteria</taxon>
        <taxon>Hyphomicrobiales</taxon>
        <taxon>Lichenihabitantaceae</taxon>
        <taxon>Lichenibacterium</taxon>
    </lineage>
</organism>
<dbReference type="Proteomes" id="UP000289411">
    <property type="component" value="Unassembled WGS sequence"/>
</dbReference>
<dbReference type="InterPro" id="IPR036390">
    <property type="entry name" value="WH_DNA-bd_sf"/>
</dbReference>
<evidence type="ECO:0000259" key="6">
    <source>
        <dbReference type="PROSITE" id="PS51078"/>
    </source>
</evidence>
<dbReference type="GO" id="GO:0003700">
    <property type="term" value="F:DNA-binding transcription factor activity"/>
    <property type="evidence" value="ECO:0007669"/>
    <property type="project" value="TreeGrafter"/>
</dbReference>
<dbReference type="PANTHER" id="PTHR30136:SF35">
    <property type="entry name" value="HTH-TYPE TRANSCRIPTIONAL REGULATOR RV1719"/>
    <property type="match status" value="1"/>
</dbReference>
<evidence type="ECO:0000256" key="1">
    <source>
        <dbReference type="ARBA" id="ARBA00023015"/>
    </source>
</evidence>
<keyword evidence="2" id="KW-0238">DNA-binding</keyword>
<gene>
    <name evidence="7" type="ORF">D3272_05245</name>
</gene>
<dbReference type="GO" id="GO:0003677">
    <property type="term" value="F:DNA binding"/>
    <property type="evidence" value="ECO:0007669"/>
    <property type="project" value="UniProtKB-KW"/>
</dbReference>
<comment type="caution">
    <text evidence="7">The sequence shown here is derived from an EMBL/GenBank/DDBJ whole genome shotgun (WGS) entry which is preliminary data.</text>
</comment>
<keyword evidence="3" id="KW-0804">Transcription</keyword>
<evidence type="ECO:0000256" key="4">
    <source>
        <dbReference type="SAM" id="MobiDB-lite"/>
    </source>
</evidence>
<dbReference type="Pfam" id="PF09339">
    <property type="entry name" value="HTH_IclR"/>
    <property type="match status" value="1"/>
</dbReference>
<dbReference type="SUPFAM" id="SSF46785">
    <property type="entry name" value="Winged helix' DNA-binding domain"/>
    <property type="match status" value="1"/>
</dbReference>
<dbReference type="InterPro" id="IPR014757">
    <property type="entry name" value="Tscrpt_reg_IclR_C"/>
</dbReference>
<dbReference type="InterPro" id="IPR005471">
    <property type="entry name" value="Tscrpt_reg_IclR_N"/>
</dbReference>
<dbReference type="OrthoDB" id="9790046at2"/>
<evidence type="ECO:0000313" key="7">
    <source>
        <dbReference type="EMBL" id="RYB06733.1"/>
    </source>
</evidence>
<evidence type="ECO:0000259" key="5">
    <source>
        <dbReference type="PROSITE" id="PS51077"/>
    </source>
</evidence>
<accession>A0A4Q2RGN5</accession>
<dbReference type="SUPFAM" id="SSF55781">
    <property type="entry name" value="GAF domain-like"/>
    <property type="match status" value="1"/>
</dbReference>
<proteinExistence type="predicted"/>
<sequence>MPRRTGQDREVDVSRPSTSSSSIDRQRGIDRAIGLLELLLVRRQPMSAGEIARHLGAPRSTVYEIVKRLTDARMLEPVGSGGQVFFGRTMHLFGAAYLEGDAGLRRAGEALDALSAETGATVQCCALRGNKYVVLDSRDGTGIFHITSDVGVEVPLPWTASGRVLLGHLSDGEIRSFIPPEDFRLPDGSALPVQRFLDDVAQARRDGFSETTGLASSFTWCQAVPILGREGRADLTLCIVLPVDSDAMQRKRCLSLLVAHARRLGHAGGDRRIA</sequence>
<protein>
    <submittedName>
        <fullName evidence="7">IclR family transcriptional regulator</fullName>
    </submittedName>
</protein>
<dbReference type="InterPro" id="IPR011991">
    <property type="entry name" value="ArsR-like_HTH"/>
</dbReference>
<dbReference type="InterPro" id="IPR036388">
    <property type="entry name" value="WH-like_DNA-bd_sf"/>
</dbReference>
<feature type="region of interest" description="Disordered" evidence="4">
    <location>
        <begin position="1"/>
        <end position="24"/>
    </location>
</feature>
<reference evidence="7 8" key="2">
    <citation type="submission" date="2019-02" db="EMBL/GenBank/DDBJ databases">
        <title>'Lichenibacterium ramalinii' gen. nov. sp. nov., 'Lichenibacterium minor' gen. nov. sp. nov.</title>
        <authorList>
            <person name="Pankratov T."/>
        </authorList>
    </citation>
    <scope>NUCLEOTIDE SEQUENCE [LARGE SCALE GENOMIC DNA]</scope>
    <source>
        <strain evidence="7 8">RmlP001</strain>
    </source>
</reference>
<feature type="domain" description="IclR-ED" evidence="6">
    <location>
        <begin position="89"/>
        <end position="270"/>
    </location>
</feature>
<name>A0A4Q2RGN5_9HYPH</name>
<dbReference type="PANTHER" id="PTHR30136">
    <property type="entry name" value="HELIX-TURN-HELIX TRANSCRIPTIONAL REGULATOR, ICLR FAMILY"/>
    <property type="match status" value="1"/>
</dbReference>
<dbReference type="AlphaFoldDB" id="A0A4Q2RGN5"/>
<evidence type="ECO:0000313" key="8">
    <source>
        <dbReference type="Proteomes" id="UP000289411"/>
    </source>
</evidence>
<feature type="domain" description="HTH iclR-type" evidence="5">
    <location>
        <begin position="26"/>
        <end position="88"/>
    </location>
</feature>
<dbReference type="InterPro" id="IPR050707">
    <property type="entry name" value="HTH_MetabolicPath_Reg"/>
</dbReference>
<dbReference type="CDD" id="cd00090">
    <property type="entry name" value="HTH_ARSR"/>
    <property type="match status" value="1"/>
</dbReference>
<dbReference type="PROSITE" id="PS51077">
    <property type="entry name" value="HTH_ICLR"/>
    <property type="match status" value="1"/>
</dbReference>
<keyword evidence="8" id="KW-1185">Reference proteome</keyword>
<reference evidence="7 8" key="1">
    <citation type="submission" date="2018-09" db="EMBL/GenBank/DDBJ databases">
        <authorList>
            <person name="Grouzdev D.S."/>
            <person name="Krutkina M.S."/>
        </authorList>
    </citation>
    <scope>NUCLEOTIDE SEQUENCE [LARGE SCALE GENOMIC DNA]</scope>
    <source>
        <strain evidence="7 8">RmlP001</strain>
    </source>
</reference>
<dbReference type="PROSITE" id="PS51078">
    <property type="entry name" value="ICLR_ED"/>
    <property type="match status" value="1"/>
</dbReference>
<dbReference type="Gene3D" id="1.10.10.10">
    <property type="entry name" value="Winged helix-like DNA-binding domain superfamily/Winged helix DNA-binding domain"/>
    <property type="match status" value="1"/>
</dbReference>
<keyword evidence="1" id="KW-0805">Transcription regulation</keyword>
<evidence type="ECO:0000256" key="2">
    <source>
        <dbReference type="ARBA" id="ARBA00023125"/>
    </source>
</evidence>
<dbReference type="Pfam" id="PF01614">
    <property type="entry name" value="IclR_C"/>
    <property type="match status" value="1"/>
</dbReference>
<dbReference type="EMBL" id="QYBC01000003">
    <property type="protein sequence ID" value="RYB06733.1"/>
    <property type="molecule type" value="Genomic_DNA"/>
</dbReference>
<dbReference type="GO" id="GO:0045892">
    <property type="term" value="P:negative regulation of DNA-templated transcription"/>
    <property type="evidence" value="ECO:0007669"/>
    <property type="project" value="TreeGrafter"/>
</dbReference>
<feature type="compositionally biased region" description="Basic and acidic residues" evidence="4">
    <location>
        <begin position="1"/>
        <end position="13"/>
    </location>
</feature>
<dbReference type="SMART" id="SM00346">
    <property type="entry name" value="HTH_ICLR"/>
    <property type="match status" value="1"/>
</dbReference>